<accession>A0A857J3C4</accession>
<evidence type="ECO:0000313" key="3">
    <source>
        <dbReference type="Proteomes" id="UP000464787"/>
    </source>
</evidence>
<dbReference type="Proteomes" id="UP000464787">
    <property type="component" value="Chromosome"/>
</dbReference>
<dbReference type="GO" id="GO:0016706">
    <property type="term" value="F:2-oxoglutarate-dependent dioxygenase activity"/>
    <property type="evidence" value="ECO:0007669"/>
    <property type="project" value="UniProtKB-ARBA"/>
</dbReference>
<keyword evidence="2" id="KW-0223">Dioxygenase</keyword>
<reference evidence="2 3" key="1">
    <citation type="submission" date="2020-01" db="EMBL/GenBank/DDBJ databases">
        <title>Genome sequencing of strain KACC 21265.</title>
        <authorList>
            <person name="Heo J."/>
            <person name="Kim S.-J."/>
            <person name="Kim J.-S."/>
            <person name="Hong S.-B."/>
            <person name="Kwon S.-W."/>
        </authorList>
    </citation>
    <scope>NUCLEOTIDE SEQUENCE [LARGE SCALE GENOMIC DNA]</scope>
    <source>
        <strain evidence="2 3">KACC 21265</strain>
    </source>
</reference>
<dbReference type="GO" id="GO:0005506">
    <property type="term" value="F:iron ion binding"/>
    <property type="evidence" value="ECO:0007669"/>
    <property type="project" value="UniProtKB-ARBA"/>
</dbReference>
<dbReference type="RefSeq" id="WP_160551157.1">
    <property type="nucleotide sequence ID" value="NZ_CP047650.1"/>
</dbReference>
<name>A0A857J3C4_9BURK</name>
<keyword evidence="2" id="KW-0560">Oxidoreductase</keyword>
<evidence type="ECO:0000313" key="2">
    <source>
        <dbReference type="EMBL" id="QHI97639.1"/>
    </source>
</evidence>
<sequence length="293" mass="32597">MNPSIEDLHAQYRQNGYVLLPDALSAEELRQLQATTDRIAEQGRSQTEDNAMFDFEAGHNAQTPLVQRIKKPHNIDPLYFQLARTPAIFELVQRICGENVRLNHSKINMKAARAGSPLEWHQDWAFAPHTNMSTCVASVMIDDVSLENGAMQVLPGSQDGPLYEHHDPEQGFIGAVDIAAQKVDLSNTASLVGTAGTVSIHHPMLMHGSGANRSGRQRRILFLEYAASDAYPLFYDVDWGEYDSRLLSGPPTSEVRCEPNRIKLPFPSRSGFSIYKAQANARARYFDTDKATA</sequence>
<dbReference type="KEGG" id="xyk:GT347_06330"/>
<organism evidence="2 3">
    <name type="scientific">Xylophilus rhododendri</name>
    <dbReference type="NCBI Taxonomy" id="2697032"/>
    <lineage>
        <taxon>Bacteria</taxon>
        <taxon>Pseudomonadati</taxon>
        <taxon>Pseudomonadota</taxon>
        <taxon>Betaproteobacteria</taxon>
        <taxon>Burkholderiales</taxon>
        <taxon>Xylophilus</taxon>
    </lineage>
</organism>
<dbReference type="SUPFAM" id="SSF51197">
    <property type="entry name" value="Clavaminate synthase-like"/>
    <property type="match status" value="1"/>
</dbReference>
<evidence type="ECO:0000256" key="1">
    <source>
        <dbReference type="ARBA" id="ARBA00001954"/>
    </source>
</evidence>
<protein>
    <submittedName>
        <fullName evidence="2">Phytanoyl-CoA dioxygenase family protein</fullName>
    </submittedName>
</protein>
<dbReference type="PANTHER" id="PTHR20883:SF48">
    <property type="entry name" value="ECTOINE DIOXYGENASE"/>
    <property type="match status" value="1"/>
</dbReference>
<dbReference type="PANTHER" id="PTHR20883">
    <property type="entry name" value="PHYTANOYL-COA DIOXYGENASE DOMAIN CONTAINING 1"/>
    <property type="match status" value="1"/>
</dbReference>
<comment type="cofactor">
    <cofactor evidence="1">
        <name>Fe(2+)</name>
        <dbReference type="ChEBI" id="CHEBI:29033"/>
    </cofactor>
</comment>
<dbReference type="InterPro" id="IPR008775">
    <property type="entry name" value="Phytyl_CoA_dOase-like"/>
</dbReference>
<keyword evidence="3" id="KW-1185">Reference proteome</keyword>
<dbReference type="Pfam" id="PF05721">
    <property type="entry name" value="PhyH"/>
    <property type="match status" value="1"/>
</dbReference>
<dbReference type="AlphaFoldDB" id="A0A857J3C4"/>
<proteinExistence type="predicted"/>
<gene>
    <name evidence="2" type="ORF">GT347_06330</name>
</gene>
<dbReference type="Gene3D" id="2.60.120.620">
    <property type="entry name" value="q2cbj1_9rhob like domain"/>
    <property type="match status" value="1"/>
</dbReference>
<dbReference type="EMBL" id="CP047650">
    <property type="protein sequence ID" value="QHI97639.1"/>
    <property type="molecule type" value="Genomic_DNA"/>
</dbReference>